<organism evidence="5 6">
    <name type="scientific">Rhizobium etli 8C-3</name>
    <dbReference type="NCBI Taxonomy" id="538025"/>
    <lineage>
        <taxon>Bacteria</taxon>
        <taxon>Pseudomonadati</taxon>
        <taxon>Pseudomonadota</taxon>
        <taxon>Alphaproteobacteria</taxon>
        <taxon>Hyphomicrobiales</taxon>
        <taxon>Rhizobiaceae</taxon>
        <taxon>Rhizobium/Agrobacterium group</taxon>
        <taxon>Rhizobium</taxon>
    </lineage>
</organism>
<dbReference type="PANTHER" id="PTHR43767">
    <property type="entry name" value="LONG-CHAIN-FATTY-ACID--COA LIGASE"/>
    <property type="match status" value="1"/>
</dbReference>
<reference evidence="5 6" key="1">
    <citation type="submission" date="2016-09" db="EMBL/GenBank/DDBJ databases">
        <title>The complete genome sequences of Rhizobium gallicum, symbiovars gallicum and phaseoli, symbionts associated to common bean (Phaseolus vulgaris).</title>
        <authorList>
            <person name="Bustos P."/>
            <person name="Santamaria R.I."/>
            <person name="Perez-Carrascal O.M."/>
            <person name="Juarez S."/>
            <person name="Lozano L."/>
            <person name="Martinez-Flores I."/>
            <person name="Martinez-Romero E."/>
            <person name="Cevallos M."/>
            <person name="Romero D."/>
            <person name="Davila G."/>
            <person name="Gonzalez V."/>
        </authorList>
    </citation>
    <scope>NUCLEOTIDE SEQUENCE [LARGE SCALE GENOMIC DNA]</scope>
    <source>
        <strain evidence="5 6">8C-3</strain>
        <plasmid evidence="6">Plasmid prsp8c3a</plasmid>
    </source>
</reference>
<dbReference type="InterPro" id="IPR045851">
    <property type="entry name" value="AMP-bd_C_sf"/>
</dbReference>
<geneLocation type="plasmid" evidence="6">
    <name>prsp8c3a</name>
</geneLocation>
<keyword evidence="2 5" id="KW-0436">Ligase</keyword>
<sequence length="549" mass="59728">MSETNLRTWPVELAERYSELGYWRGKELTAPVREQARSNPDKVALIDSAGQRLTYAELDRMADRVASALHEWGLRRGDRFILQLPNVIELVTLLLGSIRAGVIPVMVLPTHREQEVSHLARGSGAVAYAITDVEASYDFRSLARRVREAVPTLRKVVVVGGPGNDPSATSYSELVGMGGGSVEIGDLDPSSVALFLHSGGTGGLPKLIPRTHNDYEYNARASAELCGFDQSTVYLASLSAAHNFPLACPGILGTFIVGGTVVLAREPSPESVFALIARHRVTVTAAVPTLAALWLEAREFDDADLSSLRNLQVGGAKLAPSVAVRIHGFLGVRVQQVFGMAEGLLNFTRDEDPTDLVETTQGRPLSPHDEIRLVDEMGEDVADGEVGELWTRGPYTIRGYVAAPEANERAFTADGFYRTGDLVRRLPTGHLIVEGRAGDQINRGAEKFSSVEIEEYLLDHPAVREIAVIGVPDASLGQASCAVVRPVEAPPSLRDLRDFLRSRGVATYKFPDRIRIVDEIPLTRFGKIDRKRLLAQFGQEAATEPVAVQ</sequence>
<evidence type="ECO:0000259" key="3">
    <source>
        <dbReference type="Pfam" id="PF00501"/>
    </source>
</evidence>
<dbReference type="Pfam" id="PF13193">
    <property type="entry name" value="AMP-binding_C"/>
    <property type="match status" value="1"/>
</dbReference>
<dbReference type="Proteomes" id="UP000185109">
    <property type="component" value="Plasmid pRsp8C3a"/>
</dbReference>
<dbReference type="InterPro" id="IPR000873">
    <property type="entry name" value="AMP-dep_synth/lig_dom"/>
</dbReference>
<dbReference type="Pfam" id="PF00501">
    <property type="entry name" value="AMP-binding"/>
    <property type="match status" value="1"/>
</dbReference>
<accession>A0A1L5P9Z1</accession>
<feature type="domain" description="AMP-binding enzyme C-terminal" evidence="4">
    <location>
        <begin position="452"/>
        <end position="527"/>
    </location>
</feature>
<evidence type="ECO:0000256" key="1">
    <source>
        <dbReference type="ARBA" id="ARBA00004924"/>
    </source>
</evidence>
<dbReference type="GO" id="GO:0016878">
    <property type="term" value="F:acid-thiol ligase activity"/>
    <property type="evidence" value="ECO:0007669"/>
    <property type="project" value="UniProtKB-ARBA"/>
</dbReference>
<dbReference type="SUPFAM" id="SSF56801">
    <property type="entry name" value="Acetyl-CoA synthetase-like"/>
    <property type="match status" value="1"/>
</dbReference>
<protein>
    <submittedName>
        <fullName evidence="5">2,3-dihydroxybenzoate-AMP ligase protein</fullName>
    </submittedName>
</protein>
<dbReference type="InterPro" id="IPR050237">
    <property type="entry name" value="ATP-dep_AMP-bd_enzyme"/>
</dbReference>
<proteinExistence type="predicted"/>
<feature type="domain" description="AMP-dependent synthetase/ligase" evidence="3">
    <location>
        <begin position="33"/>
        <end position="400"/>
    </location>
</feature>
<dbReference type="EMBL" id="CP017242">
    <property type="protein sequence ID" value="APO76920.1"/>
    <property type="molecule type" value="Genomic_DNA"/>
</dbReference>
<evidence type="ECO:0000256" key="2">
    <source>
        <dbReference type="ARBA" id="ARBA00022598"/>
    </source>
</evidence>
<dbReference type="InterPro" id="IPR025110">
    <property type="entry name" value="AMP-bd_C"/>
</dbReference>
<evidence type="ECO:0000313" key="6">
    <source>
        <dbReference type="Proteomes" id="UP000185109"/>
    </source>
</evidence>
<dbReference type="PANTHER" id="PTHR43767:SF1">
    <property type="entry name" value="NONRIBOSOMAL PEPTIDE SYNTHASE PES1 (EUROFUNG)-RELATED"/>
    <property type="match status" value="1"/>
</dbReference>
<comment type="pathway">
    <text evidence="1">Siderophore biosynthesis.</text>
</comment>
<dbReference type="AlphaFoldDB" id="A0A1L5P9Z1"/>
<dbReference type="RefSeq" id="WP_074063417.1">
    <property type="nucleotide sequence ID" value="NZ_CP017242.1"/>
</dbReference>
<dbReference type="Gene3D" id="3.40.50.12780">
    <property type="entry name" value="N-terminal domain of ligase-like"/>
    <property type="match status" value="1"/>
</dbReference>
<name>A0A1L5P9Z1_RHIET</name>
<evidence type="ECO:0000259" key="4">
    <source>
        <dbReference type="Pfam" id="PF13193"/>
    </source>
</evidence>
<dbReference type="FunFam" id="2.30.38.10:FF:000003">
    <property type="entry name" value="Vibriobactin-specific 2,3-dihydroxybenzoate-AMP ligase"/>
    <property type="match status" value="1"/>
</dbReference>
<keyword evidence="5" id="KW-0614">Plasmid</keyword>
<evidence type="ECO:0000313" key="5">
    <source>
        <dbReference type="EMBL" id="APO76920.1"/>
    </source>
</evidence>
<dbReference type="Gene3D" id="3.30.300.30">
    <property type="match status" value="1"/>
</dbReference>
<dbReference type="InterPro" id="IPR042099">
    <property type="entry name" value="ANL_N_sf"/>
</dbReference>
<gene>
    <name evidence="5" type="ORF">AM571_PA00028</name>
</gene>